<keyword evidence="11" id="KW-0325">Glycoprotein</keyword>
<keyword evidence="9 19" id="KW-0472">Membrane</keyword>
<evidence type="ECO:0000256" key="5">
    <source>
        <dbReference type="ARBA" id="ARBA00022692"/>
    </source>
</evidence>
<evidence type="ECO:0000256" key="4">
    <source>
        <dbReference type="ARBA" id="ARBA00022606"/>
    </source>
</evidence>
<keyword evidence="12" id="KW-0966">Cell projection</keyword>
<comment type="similarity">
    <text evidence="14">Belongs to the nematode receptor-like protein str family.</text>
</comment>
<evidence type="ECO:0000256" key="10">
    <source>
        <dbReference type="ARBA" id="ARBA00023170"/>
    </source>
</evidence>
<evidence type="ECO:0000313" key="20">
    <source>
        <dbReference type="EMBL" id="EGT44021.1"/>
    </source>
</evidence>
<dbReference type="InterPro" id="IPR019428">
    <property type="entry name" value="7TM_GPCR_serpentine_rcpt_Str"/>
</dbReference>
<keyword evidence="21" id="KW-1185">Reference proteome</keyword>
<evidence type="ECO:0000256" key="6">
    <source>
        <dbReference type="ARBA" id="ARBA00022725"/>
    </source>
</evidence>
<evidence type="ECO:0000256" key="7">
    <source>
        <dbReference type="ARBA" id="ARBA00022989"/>
    </source>
</evidence>
<dbReference type="GO" id="GO:0060170">
    <property type="term" value="C:ciliary membrane"/>
    <property type="evidence" value="ECO:0007669"/>
    <property type="project" value="UniProtKB-SubCell"/>
</dbReference>
<evidence type="ECO:0000256" key="9">
    <source>
        <dbReference type="ARBA" id="ARBA00023136"/>
    </source>
</evidence>
<dbReference type="SUPFAM" id="SSF81321">
    <property type="entry name" value="Family A G protein-coupled receptor-like"/>
    <property type="match status" value="1"/>
</dbReference>
<comment type="subunit">
    <text evidence="15">Interacts with odr-4.</text>
</comment>
<dbReference type="STRING" id="135651.G0MTZ6"/>
<dbReference type="EMBL" id="GL379812">
    <property type="protein sequence ID" value="EGT44021.1"/>
    <property type="molecule type" value="Genomic_DNA"/>
</dbReference>
<proteinExistence type="inferred from homology"/>
<evidence type="ECO:0000256" key="2">
    <source>
        <dbReference type="ARBA" id="ARBA00022475"/>
    </source>
</evidence>
<keyword evidence="8" id="KW-0969">Cilium</keyword>
<evidence type="ECO:0000256" key="17">
    <source>
        <dbReference type="ARBA" id="ARBA00078653"/>
    </source>
</evidence>
<evidence type="ECO:0000256" key="19">
    <source>
        <dbReference type="SAM" id="Phobius"/>
    </source>
</evidence>
<dbReference type="Proteomes" id="UP000008068">
    <property type="component" value="Unassembled WGS sequence"/>
</dbReference>
<feature type="transmembrane region" description="Helical" evidence="19">
    <location>
        <begin position="6"/>
        <end position="28"/>
    </location>
</feature>
<feature type="transmembrane region" description="Helical" evidence="19">
    <location>
        <begin position="244"/>
        <end position="268"/>
    </location>
</feature>
<evidence type="ECO:0000256" key="16">
    <source>
        <dbReference type="ARBA" id="ARBA00067967"/>
    </source>
</evidence>
<feature type="transmembrane region" description="Helical" evidence="19">
    <location>
        <begin position="83"/>
        <end position="109"/>
    </location>
</feature>
<dbReference type="OMA" id="NHGPLRY"/>
<feature type="transmembrane region" description="Helical" evidence="19">
    <location>
        <begin position="129"/>
        <end position="150"/>
    </location>
</feature>
<dbReference type="FunCoup" id="G0MTZ6">
    <property type="interactions" value="3"/>
</dbReference>
<evidence type="ECO:0000256" key="11">
    <source>
        <dbReference type="ARBA" id="ARBA00023180"/>
    </source>
</evidence>
<keyword evidence="7 19" id="KW-1133">Transmembrane helix</keyword>
<dbReference type="eggNOG" id="ENOG502R3ZM">
    <property type="taxonomic scope" value="Eukaryota"/>
</dbReference>
<dbReference type="Pfam" id="PF10326">
    <property type="entry name" value="7TM_GPCR_Str"/>
    <property type="match status" value="1"/>
</dbReference>
<dbReference type="InParanoid" id="G0MTZ6"/>
<dbReference type="Gene3D" id="1.20.1070.10">
    <property type="entry name" value="Rhodopsin 7-helix transmembrane proteins"/>
    <property type="match status" value="1"/>
</dbReference>
<organism evidence="21">
    <name type="scientific">Caenorhabditis brenneri</name>
    <name type="common">Nematode worm</name>
    <dbReference type="NCBI Taxonomy" id="135651"/>
    <lineage>
        <taxon>Eukaryota</taxon>
        <taxon>Metazoa</taxon>
        <taxon>Ecdysozoa</taxon>
        <taxon>Nematoda</taxon>
        <taxon>Chromadorea</taxon>
        <taxon>Rhabditida</taxon>
        <taxon>Rhabditina</taxon>
        <taxon>Rhabditomorpha</taxon>
        <taxon>Rhabditoidea</taxon>
        <taxon>Rhabditidae</taxon>
        <taxon>Peloderinae</taxon>
        <taxon>Caenorhabditis</taxon>
    </lineage>
</organism>
<evidence type="ECO:0000256" key="1">
    <source>
        <dbReference type="ARBA" id="ARBA00004272"/>
    </source>
</evidence>
<dbReference type="FunFam" id="1.20.1070.10:FF:000128">
    <property type="entry name" value="Seven TM Receptor"/>
    <property type="match status" value="1"/>
</dbReference>
<feature type="transmembrane region" description="Helical" evidence="19">
    <location>
        <begin position="288"/>
        <end position="305"/>
    </location>
</feature>
<evidence type="ECO:0000256" key="8">
    <source>
        <dbReference type="ARBA" id="ARBA00023069"/>
    </source>
</evidence>
<evidence type="ECO:0000256" key="15">
    <source>
        <dbReference type="ARBA" id="ARBA00064300"/>
    </source>
</evidence>
<dbReference type="GO" id="GO:0042048">
    <property type="term" value="P:olfactory behavior"/>
    <property type="evidence" value="ECO:0007669"/>
    <property type="project" value="TreeGrafter"/>
</dbReference>
<keyword evidence="5 19" id="KW-0812">Transmembrane</keyword>
<evidence type="ECO:0000256" key="3">
    <source>
        <dbReference type="ARBA" id="ARBA00022500"/>
    </source>
</evidence>
<comment type="function">
    <text evidence="13">An odorant receptor which affects chemotaxis to the volatile odorant diacetyl. Specifies AWA neuronal cell fate via the odr-7 pathway.</text>
</comment>
<feature type="transmembrane region" description="Helical" evidence="19">
    <location>
        <begin position="40"/>
        <end position="63"/>
    </location>
</feature>
<dbReference type="PANTHER" id="PTHR22943">
    <property type="entry name" value="7-TRANSMEMBRANE DOMAIN RECEPTOR C.ELEGANS"/>
    <property type="match status" value="1"/>
</dbReference>
<dbReference type="GO" id="GO:0006935">
    <property type="term" value="P:chemotaxis"/>
    <property type="evidence" value="ECO:0007669"/>
    <property type="project" value="UniProtKB-KW"/>
</dbReference>
<dbReference type="OrthoDB" id="10373245at2759"/>
<accession>G0MTZ6</accession>
<keyword evidence="4" id="KW-0716">Sensory transduction</keyword>
<evidence type="ECO:0000313" key="21">
    <source>
        <dbReference type="Proteomes" id="UP000008068"/>
    </source>
</evidence>
<evidence type="ECO:0000256" key="12">
    <source>
        <dbReference type="ARBA" id="ARBA00023273"/>
    </source>
</evidence>
<comment type="subcellular location">
    <subcellularLocation>
        <location evidence="1">Cell projection</location>
        <location evidence="1">Cilium membrane</location>
        <topology evidence="1">Multi-pass membrane protein</topology>
    </subcellularLocation>
</comment>
<protein>
    <recommendedName>
        <fullName evidence="16">Serpentine receptor class r-10</fullName>
    </recommendedName>
    <alternativeName>
        <fullName evidence="17">Odorant response abnormal protein 10</fullName>
    </alternativeName>
    <alternativeName>
        <fullName evidence="18">Olfactory receptor 10</fullName>
    </alternativeName>
</protein>
<keyword evidence="10" id="KW-0675">Receptor</keyword>
<dbReference type="GO" id="GO:0038022">
    <property type="term" value="F:G protein-coupled olfactory receptor activity"/>
    <property type="evidence" value="ECO:0007669"/>
    <property type="project" value="TreeGrafter"/>
</dbReference>
<dbReference type="PANTHER" id="PTHR22943:SF50">
    <property type="entry name" value="SEVEN TM RECEPTOR"/>
    <property type="match status" value="1"/>
</dbReference>
<keyword evidence="6" id="KW-0552">Olfaction</keyword>
<evidence type="ECO:0000256" key="13">
    <source>
        <dbReference type="ARBA" id="ARBA00054965"/>
    </source>
</evidence>
<gene>
    <name evidence="20" type="ORF">CAEBREN_14924</name>
</gene>
<evidence type="ECO:0000256" key="14">
    <source>
        <dbReference type="ARBA" id="ARBA00061678"/>
    </source>
</evidence>
<sequence>MYLFIHTIQQFSFVFYQITNFILLYLIWKKARALLGPFRYLMSTFSVYSIVYNYVDIITHPLVLIEKQMYVVINHGPLRYTEWFGFVLVCMFGASFGLCISLLCTEFIFRYIVICRHNYRKYIDGHRILLLFIFPFVISVTWFFFCYFGLTITSEKRRILKIPFMNNYEEDSEKLMFAGGLYWSVDQNGVKNWCIRDCLASLGLTVLMGICCSTILFCGVNTYHKMKELRTSLSKQTAALNNQLFLTLTLQTLLPFLLMYAPVGLLFFLPLFEINLGFLASSSAASTAIYPALEPLIAIFCINLFRNVVLCNKKKNAVYDLSSTAVQ</sequence>
<reference evidence="21" key="1">
    <citation type="submission" date="2011-07" db="EMBL/GenBank/DDBJ databases">
        <authorList>
            <consortium name="Caenorhabditis brenneri Sequencing and Analysis Consortium"/>
            <person name="Wilson R.K."/>
        </authorList>
    </citation>
    <scope>NUCLEOTIDE SEQUENCE [LARGE SCALE GENOMIC DNA]</scope>
    <source>
        <strain evidence="21">PB2801</strain>
    </source>
</reference>
<dbReference type="HOGENOM" id="CLU_036335_2_1_1"/>
<dbReference type="AlphaFoldDB" id="G0MTZ6"/>
<evidence type="ECO:0000256" key="18">
    <source>
        <dbReference type="ARBA" id="ARBA00082489"/>
    </source>
</evidence>
<keyword evidence="2" id="KW-1003">Cell membrane</keyword>
<feature type="transmembrane region" description="Helical" evidence="19">
    <location>
        <begin position="199"/>
        <end position="223"/>
    </location>
</feature>
<keyword evidence="3" id="KW-0145">Chemotaxis</keyword>
<name>G0MTZ6_CAEBE</name>